<keyword evidence="3" id="KW-1185">Reference proteome</keyword>
<dbReference type="STRING" id="685588.A0A067TPW8"/>
<dbReference type="SUPFAM" id="SSF74788">
    <property type="entry name" value="Cullin repeat-like"/>
    <property type="match status" value="1"/>
</dbReference>
<evidence type="ECO:0000313" key="2">
    <source>
        <dbReference type="EMBL" id="KDR85236.1"/>
    </source>
</evidence>
<accession>A0A067TPW8</accession>
<evidence type="ECO:0000313" key="3">
    <source>
        <dbReference type="Proteomes" id="UP000027222"/>
    </source>
</evidence>
<proteinExistence type="predicted"/>
<sequence length="340" mass="37292">MPPTLLNHASGSANPATSLSALWAYLQPALDHIIKSPSNDPNGKAPAIDFGLYAGIHSACYNYFTAQSETNTITVPAVNDKQPTVSGTDIYVQLDKYFEEAARELALGAPLDDITLIQYLVPSFNRYHAGALSANRLLNYVNRHYVKRAVDEDRGWLRLTDVLESVAKTITTEDSREIVSKKFREKRLAELKKWGYEEGDSSEQAIFAESCAEAASSPDRIVPIASLAHRRFRTELMEPLLATPKANGKSKAKNKIPKASMGPNPARPKGRLARAIKDLLESGTIDEEEKLRLASGLAKALQILGVREDHLLRKKLDKFVVSASAPSTPTTPSKSSHMKA</sequence>
<reference evidence="3" key="1">
    <citation type="journal article" date="2014" name="Proc. Natl. Acad. Sci. U.S.A.">
        <title>Extensive sampling of basidiomycete genomes demonstrates inadequacy of the white-rot/brown-rot paradigm for wood decay fungi.</title>
        <authorList>
            <person name="Riley R."/>
            <person name="Salamov A.A."/>
            <person name="Brown D.W."/>
            <person name="Nagy L.G."/>
            <person name="Floudas D."/>
            <person name="Held B.W."/>
            <person name="Levasseur A."/>
            <person name="Lombard V."/>
            <person name="Morin E."/>
            <person name="Otillar R."/>
            <person name="Lindquist E.A."/>
            <person name="Sun H."/>
            <person name="LaButti K.M."/>
            <person name="Schmutz J."/>
            <person name="Jabbour D."/>
            <person name="Luo H."/>
            <person name="Baker S.E."/>
            <person name="Pisabarro A.G."/>
            <person name="Walton J.D."/>
            <person name="Blanchette R.A."/>
            <person name="Henrissat B."/>
            <person name="Martin F."/>
            <person name="Cullen D."/>
            <person name="Hibbett D.S."/>
            <person name="Grigoriev I.V."/>
        </authorList>
    </citation>
    <scope>NUCLEOTIDE SEQUENCE [LARGE SCALE GENOMIC DNA]</scope>
    <source>
        <strain evidence="3">CBS 339.88</strain>
    </source>
</reference>
<gene>
    <name evidence="2" type="ORF">GALMADRAFT_204758</name>
</gene>
<name>A0A067TPW8_GALM3</name>
<feature type="region of interest" description="Disordered" evidence="1">
    <location>
        <begin position="246"/>
        <end position="269"/>
    </location>
</feature>
<dbReference type="Proteomes" id="UP000027222">
    <property type="component" value="Unassembled WGS sequence"/>
</dbReference>
<dbReference type="AlphaFoldDB" id="A0A067TPW8"/>
<dbReference type="InterPro" id="IPR016159">
    <property type="entry name" value="Cullin_repeat-like_dom_sf"/>
</dbReference>
<dbReference type="EMBL" id="KL142367">
    <property type="protein sequence ID" value="KDR85236.1"/>
    <property type="molecule type" value="Genomic_DNA"/>
</dbReference>
<dbReference type="HOGENOM" id="CLU_074864_0_0_1"/>
<dbReference type="Gene3D" id="1.20.1310.10">
    <property type="entry name" value="Cullin Repeats"/>
    <property type="match status" value="1"/>
</dbReference>
<evidence type="ECO:0000256" key="1">
    <source>
        <dbReference type="SAM" id="MobiDB-lite"/>
    </source>
</evidence>
<dbReference type="OrthoDB" id="27073at2759"/>
<organism evidence="2 3">
    <name type="scientific">Galerina marginata (strain CBS 339.88)</name>
    <dbReference type="NCBI Taxonomy" id="685588"/>
    <lineage>
        <taxon>Eukaryota</taxon>
        <taxon>Fungi</taxon>
        <taxon>Dikarya</taxon>
        <taxon>Basidiomycota</taxon>
        <taxon>Agaricomycotina</taxon>
        <taxon>Agaricomycetes</taxon>
        <taxon>Agaricomycetidae</taxon>
        <taxon>Agaricales</taxon>
        <taxon>Agaricineae</taxon>
        <taxon>Strophariaceae</taxon>
        <taxon>Galerina</taxon>
    </lineage>
</organism>
<protein>
    <submittedName>
        <fullName evidence="2">Uncharacterized protein</fullName>
    </submittedName>
</protein>